<comment type="caution">
    <text evidence="3">The sequence shown here is derived from an EMBL/GenBank/DDBJ whole genome shotgun (WGS) entry which is preliminary data.</text>
</comment>
<feature type="transmembrane region" description="Helical" evidence="2">
    <location>
        <begin position="50"/>
        <end position="71"/>
    </location>
</feature>
<reference evidence="3" key="1">
    <citation type="submission" date="2022-07" db="EMBL/GenBank/DDBJ databases">
        <title>Genome Sequence of Physisporinus lineatus.</title>
        <authorList>
            <person name="Buettner E."/>
        </authorList>
    </citation>
    <scope>NUCLEOTIDE SEQUENCE</scope>
    <source>
        <strain evidence="3">VT162</strain>
    </source>
</reference>
<keyword evidence="2" id="KW-1133">Transmembrane helix</keyword>
<sequence>MLNFNPTWLTYFRLATLGTVSVFALIVLGLSADWISTTQNDFTPPFYDTYAALALAISLLTLFSLPAMLAVDHFRKGAITSQILVEVSVLGVLTILWLATAATSSNAYLNSTFTCLYNYSIVIKGCRETQAISAFSHLNWLWLAFYTSALVALAIISQNNGAPVWRSTVKDSPFVVRKDVTTAPGMYPTDPSKMGQVPVMPQQYPPQQGYVTPQQTGYGQTPQV</sequence>
<dbReference type="EMBL" id="JANAWD010000445">
    <property type="protein sequence ID" value="KAJ3479345.1"/>
    <property type="molecule type" value="Genomic_DNA"/>
</dbReference>
<keyword evidence="2" id="KW-0472">Membrane</keyword>
<evidence type="ECO:0000256" key="1">
    <source>
        <dbReference type="SAM" id="MobiDB-lite"/>
    </source>
</evidence>
<keyword evidence="2" id="KW-0812">Transmembrane</keyword>
<feature type="transmembrane region" description="Helical" evidence="2">
    <location>
        <begin position="140"/>
        <end position="157"/>
    </location>
</feature>
<accession>A0AAD5YFK0</accession>
<name>A0AAD5YFK0_9APHY</name>
<evidence type="ECO:0000313" key="3">
    <source>
        <dbReference type="EMBL" id="KAJ3479345.1"/>
    </source>
</evidence>
<protein>
    <recommendedName>
        <fullName evidence="5">MARVEL domain-containing protein</fullName>
    </recommendedName>
</protein>
<dbReference type="Proteomes" id="UP001212997">
    <property type="component" value="Unassembled WGS sequence"/>
</dbReference>
<evidence type="ECO:0000256" key="2">
    <source>
        <dbReference type="SAM" id="Phobius"/>
    </source>
</evidence>
<gene>
    <name evidence="3" type="ORF">NLI96_g9133</name>
</gene>
<dbReference type="AlphaFoldDB" id="A0AAD5YFK0"/>
<proteinExistence type="predicted"/>
<feature type="region of interest" description="Disordered" evidence="1">
    <location>
        <begin position="205"/>
        <end position="224"/>
    </location>
</feature>
<feature type="transmembrane region" description="Helical" evidence="2">
    <location>
        <begin position="12"/>
        <end position="30"/>
    </location>
</feature>
<keyword evidence="4" id="KW-1185">Reference proteome</keyword>
<feature type="transmembrane region" description="Helical" evidence="2">
    <location>
        <begin position="83"/>
        <end position="102"/>
    </location>
</feature>
<evidence type="ECO:0000313" key="4">
    <source>
        <dbReference type="Proteomes" id="UP001212997"/>
    </source>
</evidence>
<evidence type="ECO:0008006" key="5">
    <source>
        <dbReference type="Google" id="ProtNLM"/>
    </source>
</evidence>
<organism evidence="3 4">
    <name type="scientific">Meripilus lineatus</name>
    <dbReference type="NCBI Taxonomy" id="2056292"/>
    <lineage>
        <taxon>Eukaryota</taxon>
        <taxon>Fungi</taxon>
        <taxon>Dikarya</taxon>
        <taxon>Basidiomycota</taxon>
        <taxon>Agaricomycotina</taxon>
        <taxon>Agaricomycetes</taxon>
        <taxon>Polyporales</taxon>
        <taxon>Meripilaceae</taxon>
        <taxon>Meripilus</taxon>
    </lineage>
</organism>